<dbReference type="EMBL" id="JAJNDB010000002">
    <property type="protein sequence ID" value="MCD2193901.1"/>
    <property type="molecule type" value="Genomic_DNA"/>
</dbReference>
<keyword evidence="2" id="KW-1185">Reference proteome</keyword>
<organism evidence="1 2">
    <name type="scientific">Actinomycetospora endophytica</name>
    <dbReference type="NCBI Taxonomy" id="2291215"/>
    <lineage>
        <taxon>Bacteria</taxon>
        <taxon>Bacillati</taxon>
        <taxon>Actinomycetota</taxon>
        <taxon>Actinomycetes</taxon>
        <taxon>Pseudonocardiales</taxon>
        <taxon>Pseudonocardiaceae</taxon>
        <taxon>Actinomycetospora</taxon>
    </lineage>
</organism>
<dbReference type="Proteomes" id="UP001199469">
    <property type="component" value="Unassembled WGS sequence"/>
</dbReference>
<sequence length="91" mass="9998">MNGAEVINVLNEQPAALLAAAADLDECDGYVVLVFDPETGEMDAHGPYEGVPATLRAEELRRNFDQDDLPDVVVRVSRLHLPAQVPQQQSW</sequence>
<comment type="caution">
    <text evidence="1">The sequence shown here is derived from an EMBL/GenBank/DDBJ whole genome shotgun (WGS) entry which is preliminary data.</text>
</comment>
<evidence type="ECO:0008006" key="3">
    <source>
        <dbReference type="Google" id="ProtNLM"/>
    </source>
</evidence>
<evidence type="ECO:0000313" key="2">
    <source>
        <dbReference type="Proteomes" id="UP001199469"/>
    </source>
</evidence>
<name>A0ABS8P946_9PSEU</name>
<protein>
    <recommendedName>
        <fullName evidence="3">Immunity protein 35 of polymorphic toxin system</fullName>
    </recommendedName>
</protein>
<dbReference type="RefSeq" id="WP_230733292.1">
    <property type="nucleotide sequence ID" value="NZ_JAJNDB010000002.1"/>
</dbReference>
<reference evidence="1 2" key="1">
    <citation type="submission" date="2021-11" db="EMBL/GenBank/DDBJ databases">
        <title>Draft genome sequence of Actinomycetospora sp. SF1 isolated from the rhizosphere soil.</title>
        <authorList>
            <person name="Duangmal K."/>
            <person name="Chantavorakit T."/>
        </authorList>
    </citation>
    <scope>NUCLEOTIDE SEQUENCE [LARGE SCALE GENOMIC DNA]</scope>
    <source>
        <strain evidence="1 2">TBRC 5722</strain>
    </source>
</reference>
<gene>
    <name evidence="1" type="ORF">LQ327_10995</name>
</gene>
<accession>A0ABS8P946</accession>
<evidence type="ECO:0000313" key="1">
    <source>
        <dbReference type="EMBL" id="MCD2193901.1"/>
    </source>
</evidence>
<proteinExistence type="predicted"/>